<accession>A0A841I0X0</accession>
<protein>
    <submittedName>
        <fullName evidence="1">Type II secretory pathway component PulJ</fullName>
    </submittedName>
</protein>
<dbReference type="EMBL" id="JACHHG010000007">
    <property type="protein sequence ID" value="MBB6098624.1"/>
    <property type="molecule type" value="Genomic_DNA"/>
</dbReference>
<gene>
    <name evidence="1" type="ORF">HNR42_002059</name>
</gene>
<comment type="caution">
    <text evidence="1">The sequence shown here is derived from an EMBL/GenBank/DDBJ whole genome shotgun (WGS) entry which is preliminary data.</text>
</comment>
<organism evidence="1 2">
    <name type="scientific">Deinobacterium chartae</name>
    <dbReference type="NCBI Taxonomy" id="521158"/>
    <lineage>
        <taxon>Bacteria</taxon>
        <taxon>Thermotogati</taxon>
        <taxon>Deinococcota</taxon>
        <taxon>Deinococci</taxon>
        <taxon>Deinococcales</taxon>
        <taxon>Deinococcaceae</taxon>
        <taxon>Deinobacterium</taxon>
    </lineage>
</organism>
<dbReference type="Proteomes" id="UP000569951">
    <property type="component" value="Unassembled WGS sequence"/>
</dbReference>
<proteinExistence type="predicted"/>
<dbReference type="AlphaFoldDB" id="A0A841I0X0"/>
<evidence type="ECO:0000313" key="2">
    <source>
        <dbReference type="Proteomes" id="UP000569951"/>
    </source>
</evidence>
<sequence length="272" mass="29990">MANALLEALRGLRRRTGKLGQLRKSLLEAVQDGELSEAELERIDELRRRLGLSRKDLEDLGDETFQALSAEVIRDERLSPEEQASLNRVLRSLHVSPEAQERSEGELLACRLRYDLEQGNFPVCPITHLVAREGEQVLWSESAQLLEAGPDALPIDPVARFRAGETYHVGSLRKLSAPRLEGRVVIGDGQFAVTDQRVVFLSVVRAFELALSRIEGVRVFVGGLQLEVTGKSRPVTLRLEKPEHTEAVAAGLSFALAQPPVAARPIPENSGN</sequence>
<dbReference type="InterPro" id="IPR029024">
    <property type="entry name" value="TerB-like"/>
</dbReference>
<reference evidence="1 2" key="1">
    <citation type="submission" date="2020-08" db="EMBL/GenBank/DDBJ databases">
        <title>Genomic Encyclopedia of Type Strains, Phase IV (KMG-IV): sequencing the most valuable type-strain genomes for metagenomic binning, comparative biology and taxonomic classification.</title>
        <authorList>
            <person name="Goeker M."/>
        </authorList>
    </citation>
    <scope>NUCLEOTIDE SEQUENCE [LARGE SCALE GENOMIC DNA]</scope>
    <source>
        <strain evidence="1 2">DSM 21458</strain>
    </source>
</reference>
<evidence type="ECO:0000313" key="1">
    <source>
        <dbReference type="EMBL" id="MBB6098624.1"/>
    </source>
</evidence>
<keyword evidence="2" id="KW-1185">Reference proteome</keyword>
<name>A0A841I0X0_9DEIO</name>
<dbReference type="SUPFAM" id="SSF158682">
    <property type="entry name" value="TerB-like"/>
    <property type="match status" value="1"/>
</dbReference>
<dbReference type="RefSeq" id="WP_183987243.1">
    <property type="nucleotide sequence ID" value="NZ_JACHHG010000007.1"/>
</dbReference>